<dbReference type="GO" id="GO:0051301">
    <property type="term" value="P:cell division"/>
    <property type="evidence" value="ECO:0007669"/>
    <property type="project" value="UniProtKB-KW"/>
</dbReference>
<dbReference type="Pfam" id="PF00589">
    <property type="entry name" value="Phage_integrase"/>
    <property type="match status" value="2"/>
</dbReference>
<evidence type="ECO:0000256" key="8">
    <source>
        <dbReference type="ARBA" id="ARBA00023125"/>
    </source>
</evidence>
<proteinExistence type="predicted"/>
<accession>A0A1F8ELM3</accession>
<evidence type="ECO:0000256" key="9">
    <source>
        <dbReference type="ARBA" id="ARBA00023172"/>
    </source>
</evidence>
<dbReference type="SUPFAM" id="SSF56349">
    <property type="entry name" value="DNA breaking-rejoining enzymes"/>
    <property type="match status" value="2"/>
</dbReference>
<dbReference type="SUPFAM" id="SSF55608">
    <property type="entry name" value="Homing endonucleases"/>
    <property type="match status" value="2"/>
</dbReference>
<dbReference type="PROSITE" id="PS50818">
    <property type="entry name" value="INTEIN_C_TER"/>
    <property type="match status" value="1"/>
</dbReference>
<dbReference type="InterPro" id="IPR027434">
    <property type="entry name" value="Homing_endonucl"/>
</dbReference>
<dbReference type="InterPro" id="IPR010998">
    <property type="entry name" value="Integrase_recombinase_N"/>
</dbReference>
<dbReference type="GO" id="GO:0016539">
    <property type="term" value="P:intein-mediated protein splicing"/>
    <property type="evidence" value="ECO:0007669"/>
    <property type="project" value="InterPro"/>
</dbReference>
<name>A0A1F8ELM3_9BACT</name>
<dbReference type="InterPro" id="IPR030934">
    <property type="entry name" value="Intein_C"/>
</dbReference>
<dbReference type="AlphaFoldDB" id="A0A1F8ELM3"/>
<evidence type="ECO:0000256" key="4">
    <source>
        <dbReference type="ARBA" id="ARBA00022813"/>
    </source>
</evidence>
<evidence type="ECO:0000313" key="16">
    <source>
        <dbReference type="Proteomes" id="UP000177117"/>
    </source>
</evidence>
<dbReference type="Pfam" id="PF14528">
    <property type="entry name" value="LAGLIDADG_3"/>
    <property type="match status" value="2"/>
</dbReference>
<comment type="subcellular location">
    <subcellularLocation>
        <location evidence="1">Cytoplasm</location>
    </subcellularLocation>
</comment>
<evidence type="ECO:0000256" key="2">
    <source>
        <dbReference type="ARBA" id="ARBA00022490"/>
    </source>
</evidence>
<evidence type="ECO:0000256" key="11">
    <source>
        <dbReference type="PROSITE-ProRule" id="PRU01248"/>
    </source>
</evidence>
<dbReference type="EMBL" id="MGJD01000012">
    <property type="protein sequence ID" value="OGN00939.1"/>
    <property type="molecule type" value="Genomic_DNA"/>
</dbReference>
<keyword evidence="2" id="KW-0963">Cytoplasm</keyword>
<dbReference type="InterPro" id="IPR004860">
    <property type="entry name" value="LAGLIDADG_dom"/>
</dbReference>
<dbReference type="Pfam" id="PF02899">
    <property type="entry name" value="Phage_int_SAM_1"/>
    <property type="match status" value="1"/>
</dbReference>
<dbReference type="NCBIfam" id="TIGR01445">
    <property type="entry name" value="intein_Nterm"/>
    <property type="match status" value="1"/>
</dbReference>
<dbReference type="InterPro" id="IPR036844">
    <property type="entry name" value="Hint_dom_sf"/>
</dbReference>
<keyword evidence="5" id="KW-0159">Chromosome partition</keyword>
<sequence>MTEQAPNMSDIKDLKIRYLEYLEIEKNKSLKTLENYGRYLDRFLAFAKIKTIGQLNEDLIRQYRLNLNRLRDSKGRPLKKITQNYHVIALRNFLKYLVKVGIKTVPAERIELGKQEDREVTFLELDEIQRLFDAPEGMNLDVMRDRAILVTLFSTGMRVSELCSLNRGEIDVKRGELSIRGKGGKIRLVFLSEDAKKRINEYISKRSDVDEALFIRIPKSKTFSKDDNLRLTPRSIQRIIKKYSIKAGIMGKKISPHTLRHCLHRETRIFLDKEICSALTLFKNRNTFAKSMDFERGLLRDKKVVQKFSHMENKLIRIRADGHELICTPKHRLFTINTGGIDEIEAKDIKLGTYLAGVKEIKMIGRKFLKPEIWRLIGYILGDGVINERFRGVKIYDKNKDFLKFYSNIFEKNFGKKPFLVKRDSNSYKLIFYSKKMVSFLRNYIPIGTGPYKRVPPQLLQATEPEIRQFLAGIYDAEGNSGTIKIFSSSKELLKDLQMLLIRLGIDSHVLERNRMVKLPQGKIIPNTIFTLHVLDREGQKKFKKLIPTLKKDIIYQGKADKIESDKIPAQTLISQILDSLPEKSGFHQYLEKKYNIKYLRRYRWLAPTRNLLSKIILGLKTFKKGENFSSVGRLLESLADNSNLIWLKVKKINNIKTDEQQVFDFGIDSTHNLITDGFISHNSYATDLLRNGADIRSVQSMLGHASVTTTQIYTHVTDKQLREVHQRYHNRTRK</sequence>
<dbReference type="PROSITE" id="PS50817">
    <property type="entry name" value="INTEIN_N_TER"/>
    <property type="match status" value="1"/>
</dbReference>
<dbReference type="InterPro" id="IPR006141">
    <property type="entry name" value="Intein_N"/>
</dbReference>
<dbReference type="InterPro" id="IPR013762">
    <property type="entry name" value="Integrase-like_cat_sf"/>
</dbReference>
<dbReference type="SMART" id="SM00305">
    <property type="entry name" value="HintC"/>
    <property type="match status" value="1"/>
</dbReference>
<protein>
    <recommendedName>
        <fullName evidence="17">Tyrosine recombinase XerC</fullName>
    </recommendedName>
</protein>
<dbReference type="NCBIfam" id="TIGR01443">
    <property type="entry name" value="intein_Cterm"/>
    <property type="match status" value="1"/>
</dbReference>
<dbReference type="GO" id="GO:0003677">
    <property type="term" value="F:DNA binding"/>
    <property type="evidence" value="ECO:0007669"/>
    <property type="project" value="UniProtKB-UniRule"/>
</dbReference>
<dbReference type="PROSITE" id="PS51900">
    <property type="entry name" value="CB"/>
    <property type="match status" value="1"/>
</dbReference>
<evidence type="ECO:0000256" key="5">
    <source>
        <dbReference type="ARBA" id="ARBA00022829"/>
    </source>
</evidence>
<dbReference type="InterPro" id="IPR004107">
    <property type="entry name" value="Integrase_SAM-like_N"/>
</dbReference>
<evidence type="ECO:0000259" key="14">
    <source>
        <dbReference type="PROSITE" id="PS51900"/>
    </source>
</evidence>
<evidence type="ECO:0000256" key="7">
    <source>
        <dbReference type="ARBA" id="ARBA00023000"/>
    </source>
</evidence>
<evidence type="ECO:0000259" key="12">
    <source>
        <dbReference type="PROSITE" id="PS50819"/>
    </source>
</evidence>
<dbReference type="InterPro" id="IPR050090">
    <property type="entry name" value="Tyrosine_recombinase_XerCD"/>
</dbReference>
<keyword evidence="7" id="KW-0651">Protein splicing</keyword>
<feature type="domain" description="Core-binding (CB)" evidence="14">
    <location>
        <begin position="9"/>
        <end position="98"/>
    </location>
</feature>
<evidence type="ECO:0000256" key="6">
    <source>
        <dbReference type="ARBA" id="ARBA00022908"/>
    </source>
</evidence>
<evidence type="ECO:0000259" key="13">
    <source>
        <dbReference type="PROSITE" id="PS51898"/>
    </source>
</evidence>
<dbReference type="Gene3D" id="3.10.28.10">
    <property type="entry name" value="Homing endonucleases"/>
    <property type="match status" value="1"/>
</dbReference>
<feature type="domain" description="Tyr recombinase" evidence="13">
    <location>
        <begin position="118"/>
        <end position="321"/>
    </location>
</feature>
<keyword evidence="8 11" id="KW-0238">DNA-binding</keyword>
<evidence type="ECO:0000256" key="1">
    <source>
        <dbReference type="ARBA" id="ARBA00004496"/>
    </source>
</evidence>
<dbReference type="GO" id="GO:0015074">
    <property type="term" value="P:DNA integration"/>
    <property type="evidence" value="ECO:0007669"/>
    <property type="project" value="UniProtKB-KW"/>
</dbReference>
<dbReference type="InterPro" id="IPR004042">
    <property type="entry name" value="Intein_endonuc_central"/>
</dbReference>
<dbReference type="PROSITE" id="PS51898">
    <property type="entry name" value="TYR_RECOMBINASE"/>
    <property type="match status" value="1"/>
</dbReference>
<feature type="domain" description="DOD-type homing endonuclease" evidence="12">
    <location>
        <begin position="376"/>
        <end position="506"/>
    </location>
</feature>
<dbReference type="Pfam" id="PF14890">
    <property type="entry name" value="Intein_splicing"/>
    <property type="match status" value="1"/>
</dbReference>
<dbReference type="GO" id="GO:0007059">
    <property type="term" value="P:chromosome segregation"/>
    <property type="evidence" value="ECO:0007669"/>
    <property type="project" value="UniProtKB-KW"/>
</dbReference>
<dbReference type="InterPro" id="IPR006142">
    <property type="entry name" value="INTEIN"/>
</dbReference>
<keyword evidence="3" id="KW-0132">Cell division</keyword>
<keyword evidence="4" id="KW-0068">Autocatalytic cleavage</keyword>
<reference evidence="15 16" key="1">
    <citation type="journal article" date="2016" name="Nat. Commun.">
        <title>Thousands of microbial genomes shed light on interconnected biogeochemical processes in an aquifer system.</title>
        <authorList>
            <person name="Anantharaman K."/>
            <person name="Brown C.T."/>
            <person name="Hug L.A."/>
            <person name="Sharon I."/>
            <person name="Castelle C.J."/>
            <person name="Probst A.J."/>
            <person name="Thomas B.C."/>
            <person name="Singh A."/>
            <person name="Wilkins M.J."/>
            <person name="Karaoz U."/>
            <person name="Brodie E.L."/>
            <person name="Williams K.H."/>
            <person name="Hubbard S.S."/>
            <person name="Banfield J.F."/>
        </authorList>
    </citation>
    <scope>NUCLEOTIDE SEQUENCE [LARGE SCALE GENOMIC DNA]</scope>
</reference>
<dbReference type="Proteomes" id="UP000177117">
    <property type="component" value="Unassembled WGS sequence"/>
</dbReference>
<evidence type="ECO:0000256" key="10">
    <source>
        <dbReference type="ARBA" id="ARBA00023306"/>
    </source>
</evidence>
<keyword evidence="10" id="KW-0131">Cell cycle</keyword>
<dbReference type="SMART" id="SM00306">
    <property type="entry name" value="HintN"/>
    <property type="match status" value="1"/>
</dbReference>
<dbReference type="InterPro" id="IPR003587">
    <property type="entry name" value="Hint_dom_N"/>
</dbReference>
<organism evidence="15 16">
    <name type="scientific">Candidatus Yanofskybacteria bacterium RIFCSPHIGHO2_01_FULL_41_53</name>
    <dbReference type="NCBI Taxonomy" id="1802663"/>
    <lineage>
        <taxon>Bacteria</taxon>
        <taxon>Candidatus Yanofskyibacteriota</taxon>
    </lineage>
</organism>
<dbReference type="PROSITE" id="PS50819">
    <property type="entry name" value="INTEIN_ENDONUCLEASE"/>
    <property type="match status" value="1"/>
</dbReference>
<dbReference type="InterPro" id="IPR002104">
    <property type="entry name" value="Integrase_catalytic"/>
</dbReference>
<dbReference type="CDD" id="cd00081">
    <property type="entry name" value="Hint"/>
    <property type="match status" value="1"/>
</dbReference>
<dbReference type="GO" id="GO:0006310">
    <property type="term" value="P:DNA recombination"/>
    <property type="evidence" value="ECO:0007669"/>
    <property type="project" value="UniProtKB-KW"/>
</dbReference>
<dbReference type="Gene3D" id="1.10.443.10">
    <property type="entry name" value="Intergrase catalytic core"/>
    <property type="match status" value="2"/>
</dbReference>
<dbReference type="GO" id="GO:0005737">
    <property type="term" value="C:cytoplasm"/>
    <property type="evidence" value="ECO:0007669"/>
    <property type="project" value="UniProtKB-SubCell"/>
</dbReference>
<keyword evidence="6" id="KW-0229">DNA integration</keyword>
<dbReference type="SUPFAM" id="SSF51294">
    <property type="entry name" value="Hedgehog/intein (Hint) domain"/>
    <property type="match status" value="1"/>
</dbReference>
<dbReference type="PANTHER" id="PTHR30349">
    <property type="entry name" value="PHAGE INTEGRASE-RELATED"/>
    <property type="match status" value="1"/>
</dbReference>
<evidence type="ECO:0000313" key="15">
    <source>
        <dbReference type="EMBL" id="OGN00939.1"/>
    </source>
</evidence>
<dbReference type="PRINTS" id="PR00379">
    <property type="entry name" value="INTEIN"/>
</dbReference>
<dbReference type="Gene3D" id="1.10.150.130">
    <property type="match status" value="1"/>
</dbReference>
<dbReference type="InterPro" id="IPR003586">
    <property type="entry name" value="Hint_dom_C"/>
</dbReference>
<dbReference type="Gene3D" id="2.170.16.10">
    <property type="entry name" value="Hedgehog/Intein (Hint) domain"/>
    <property type="match status" value="2"/>
</dbReference>
<dbReference type="PANTHER" id="PTHR30349:SF77">
    <property type="entry name" value="TYROSINE RECOMBINASE XERC"/>
    <property type="match status" value="1"/>
</dbReference>
<comment type="caution">
    <text evidence="15">The sequence shown here is derived from an EMBL/GenBank/DDBJ whole genome shotgun (WGS) entry which is preliminary data.</text>
</comment>
<evidence type="ECO:0000256" key="3">
    <source>
        <dbReference type="ARBA" id="ARBA00022618"/>
    </source>
</evidence>
<dbReference type="InterPro" id="IPR044068">
    <property type="entry name" value="CB"/>
</dbReference>
<dbReference type="InterPro" id="IPR011010">
    <property type="entry name" value="DNA_brk_join_enz"/>
</dbReference>
<gene>
    <name evidence="15" type="ORF">A2650_03255</name>
</gene>
<dbReference type="GO" id="GO:0004519">
    <property type="term" value="F:endonuclease activity"/>
    <property type="evidence" value="ECO:0007669"/>
    <property type="project" value="InterPro"/>
</dbReference>
<evidence type="ECO:0008006" key="17">
    <source>
        <dbReference type="Google" id="ProtNLM"/>
    </source>
</evidence>
<keyword evidence="9" id="KW-0233">DNA recombination</keyword>